<feature type="transmembrane region" description="Helical" evidence="2">
    <location>
        <begin position="332"/>
        <end position="349"/>
    </location>
</feature>
<evidence type="ECO:0000313" key="4">
    <source>
        <dbReference type="Proteomes" id="UP000318017"/>
    </source>
</evidence>
<evidence type="ECO:0000313" key="3">
    <source>
        <dbReference type="EMBL" id="QDV27501.1"/>
    </source>
</evidence>
<feature type="transmembrane region" description="Helical" evidence="2">
    <location>
        <begin position="110"/>
        <end position="131"/>
    </location>
</feature>
<keyword evidence="2" id="KW-1133">Transmembrane helix</keyword>
<evidence type="ECO:0000256" key="2">
    <source>
        <dbReference type="SAM" id="Phobius"/>
    </source>
</evidence>
<feature type="transmembrane region" description="Helical" evidence="2">
    <location>
        <begin position="77"/>
        <end position="98"/>
    </location>
</feature>
<feature type="compositionally biased region" description="Pro residues" evidence="1">
    <location>
        <begin position="1"/>
        <end position="10"/>
    </location>
</feature>
<feature type="transmembrane region" description="Helical" evidence="2">
    <location>
        <begin position="305"/>
        <end position="326"/>
    </location>
</feature>
<dbReference type="Proteomes" id="UP000318017">
    <property type="component" value="Chromosome"/>
</dbReference>
<dbReference type="KEGG" id="ahel:Q31a_58900"/>
<evidence type="ECO:0000256" key="1">
    <source>
        <dbReference type="SAM" id="MobiDB-lite"/>
    </source>
</evidence>
<feature type="transmembrane region" description="Helical" evidence="2">
    <location>
        <begin position="267"/>
        <end position="293"/>
    </location>
</feature>
<name>A0A518GFY1_9BACT</name>
<evidence type="ECO:0008006" key="5">
    <source>
        <dbReference type="Google" id="ProtNLM"/>
    </source>
</evidence>
<organism evidence="3 4">
    <name type="scientific">Aureliella helgolandensis</name>
    <dbReference type="NCBI Taxonomy" id="2527968"/>
    <lineage>
        <taxon>Bacteria</taxon>
        <taxon>Pseudomonadati</taxon>
        <taxon>Planctomycetota</taxon>
        <taxon>Planctomycetia</taxon>
        <taxon>Pirellulales</taxon>
        <taxon>Pirellulaceae</taxon>
        <taxon>Aureliella</taxon>
    </lineage>
</organism>
<protein>
    <recommendedName>
        <fullName evidence="5">ABC-2 family transporter protein</fullName>
    </recommendedName>
</protein>
<keyword evidence="4" id="KW-1185">Reference proteome</keyword>
<dbReference type="OrthoDB" id="5524691at2"/>
<gene>
    <name evidence="3" type="ORF">Q31a_58900</name>
</gene>
<dbReference type="AlphaFoldDB" id="A0A518GFY1"/>
<accession>A0A518GFY1</accession>
<feature type="transmembrane region" description="Helical" evidence="2">
    <location>
        <begin position="164"/>
        <end position="185"/>
    </location>
</feature>
<dbReference type="RefSeq" id="WP_145085006.1">
    <property type="nucleotide sequence ID" value="NZ_CP036298.1"/>
</dbReference>
<feature type="transmembrane region" description="Helical" evidence="2">
    <location>
        <begin position="226"/>
        <end position="247"/>
    </location>
</feature>
<feature type="transmembrane region" description="Helical" evidence="2">
    <location>
        <begin position="507"/>
        <end position="528"/>
    </location>
</feature>
<feature type="transmembrane region" description="Helical" evidence="2">
    <location>
        <begin position="191"/>
        <end position="214"/>
    </location>
</feature>
<dbReference type="EMBL" id="CP036298">
    <property type="protein sequence ID" value="QDV27501.1"/>
    <property type="molecule type" value="Genomic_DNA"/>
</dbReference>
<keyword evidence="2" id="KW-0812">Transmembrane</keyword>
<keyword evidence="2" id="KW-0472">Membrane</keyword>
<proteinExistence type="predicted"/>
<sequence length="560" mass="60599">MSPSEVPPSSGPVGSLPWANDPTQIQGKPVPPAPSSHRICEDPSPGWERYWLRGSEAINPIVVKEVRQSLKSRQFTLSFGLTLLAAVGWTLIGTTLMVPRLYYLPAGLPFLTGFFCILALPLLIIVPFSAYRSLSAEMEHSTFELLKISALSALQIVYGKMASALVQTMLYLSALAPCIVLTYLLRGVSLWSILLLLGATVVISVVETAIAILLAAISNTRVLQSLISLVTLIAMICIFFSWVSFVVNTLETYGDVLSQSGSGGTLAILGALILIFATISLCLRAAAAAIDFPGENHATPLRWRILALVCLALFWSVLGMTALRIATPTDSLYMGAFFLFLFLGALMTGEHGVISPRAQRTLPVTFAGRVFKTCFQPGAGLGYIFIICLYASLVITLIAFEIYFDNNVAAFLTSGSSILPAHLLLCYLAIYLGINRLIMFALPQHLPGRMVGSVAVLLVVLIAVHISPLVIVYASNDYRDFDYAWHQAFNIPWSIQEASVNGLSPALLLNTSILTICAVAIFGLNLILSTRDVMLIRVAEPPRLRGPKQVTPTAPDPFAP</sequence>
<feature type="transmembrane region" description="Helical" evidence="2">
    <location>
        <begin position="410"/>
        <end position="434"/>
    </location>
</feature>
<feature type="transmembrane region" description="Helical" evidence="2">
    <location>
        <begin position="454"/>
        <end position="475"/>
    </location>
</feature>
<feature type="transmembrane region" description="Helical" evidence="2">
    <location>
        <begin position="381"/>
        <end position="404"/>
    </location>
</feature>
<feature type="region of interest" description="Disordered" evidence="1">
    <location>
        <begin position="1"/>
        <end position="40"/>
    </location>
</feature>
<reference evidence="3 4" key="1">
    <citation type="submission" date="2019-02" db="EMBL/GenBank/DDBJ databases">
        <title>Deep-cultivation of Planctomycetes and their phenomic and genomic characterization uncovers novel biology.</title>
        <authorList>
            <person name="Wiegand S."/>
            <person name="Jogler M."/>
            <person name="Boedeker C."/>
            <person name="Pinto D."/>
            <person name="Vollmers J."/>
            <person name="Rivas-Marin E."/>
            <person name="Kohn T."/>
            <person name="Peeters S.H."/>
            <person name="Heuer A."/>
            <person name="Rast P."/>
            <person name="Oberbeckmann S."/>
            <person name="Bunk B."/>
            <person name="Jeske O."/>
            <person name="Meyerdierks A."/>
            <person name="Storesund J.E."/>
            <person name="Kallscheuer N."/>
            <person name="Luecker S."/>
            <person name="Lage O.M."/>
            <person name="Pohl T."/>
            <person name="Merkel B.J."/>
            <person name="Hornburger P."/>
            <person name="Mueller R.-W."/>
            <person name="Bruemmer F."/>
            <person name="Labrenz M."/>
            <person name="Spormann A.M."/>
            <person name="Op den Camp H."/>
            <person name="Overmann J."/>
            <person name="Amann R."/>
            <person name="Jetten M.S.M."/>
            <person name="Mascher T."/>
            <person name="Medema M.H."/>
            <person name="Devos D.P."/>
            <person name="Kaster A.-K."/>
            <person name="Ovreas L."/>
            <person name="Rohde M."/>
            <person name="Galperin M.Y."/>
            <person name="Jogler C."/>
        </authorList>
    </citation>
    <scope>NUCLEOTIDE SEQUENCE [LARGE SCALE GENOMIC DNA]</scope>
    <source>
        <strain evidence="3 4">Q31a</strain>
    </source>
</reference>